<reference key="1">
    <citation type="journal article" date="2000" name="Nature">
        <title>Sequence and analysis of chromosome 3 of the plant Arabidopsis thaliana.</title>
        <authorList>
            <consortium name="European Union Chromosome 3 Arabidopsis Sequencing Consortium"/>
            <consortium name="Institute for Genomic Research"/>
            <consortium name="Kazusa DNA Research Institute"/>
            <person name="Salanoubat M."/>
            <person name="Lemcke K."/>
            <person name="Rieger M."/>
            <person name="Ansorge W."/>
            <person name="Unseld M."/>
            <person name="Fartmann B."/>
            <person name="Valle G."/>
            <person name="Blocker H."/>
            <person name="Perez-Alonso M."/>
            <person name="Obermaier B."/>
            <person name="Delseny M."/>
            <person name="Boutry M."/>
            <person name="Grivell L.A."/>
            <person name="Mache R."/>
            <person name="Puigdomenech P."/>
            <person name="De Simone V."/>
            <person name="Choisne N."/>
            <person name="Artiguenave F."/>
            <person name="Robert C."/>
            <person name="Brottier P."/>
            <person name="Wincker P."/>
            <person name="Cattolico L."/>
            <person name="Weissenbach J."/>
            <person name="Saurin W."/>
            <person name="Quetier F."/>
            <person name="Schafer M."/>
            <person name="Muller-Auer S."/>
            <person name="Gabel C."/>
            <person name="Fuchs M."/>
            <person name="Benes V."/>
            <person name="Wurmbach E."/>
            <person name="Drzonek H."/>
            <person name="Erfle H."/>
            <person name="Jordan N."/>
            <person name="Bangert S."/>
            <person name="Wiedelmann R."/>
            <person name="Kranz H."/>
            <person name="Voss H."/>
            <person name="Holland R."/>
            <person name="Brandt P."/>
            <person name="Nyakatura G."/>
            <person name="Vezzi A."/>
            <person name="D'Angelo M."/>
            <person name="Pallavicini A."/>
            <person name="Toppo S."/>
            <person name="Simionati B."/>
            <person name="Conrad A."/>
            <person name="Hornischer K."/>
            <person name="Kauer G."/>
            <person name="Lohnert T.H."/>
            <person name="Nordsiek G."/>
            <person name="Reichelt J."/>
            <person name="Scharfe M."/>
            <person name="Schon O."/>
            <person name="Bargues M."/>
            <person name="Terol J."/>
            <person name="Climent J."/>
            <person name="Navarro P."/>
            <person name="Collado C."/>
            <person name="Perez-Perez A."/>
            <person name="Ottenwalder B."/>
            <person name="Duchemin D."/>
            <person name="Cooke R."/>
            <person name="Laudie M."/>
            <person name="Berger-Llauro C."/>
            <person name="Purnelle B."/>
            <person name="Masuy D."/>
            <person name="de Haan M."/>
            <person name="Maarse A.C."/>
            <person name="Alcaraz J.P."/>
            <person name="Cottet A."/>
            <person name="Casacuberta E."/>
            <person name="Monfort A."/>
            <person name="Argiriou A."/>
            <person name="flores M."/>
            <person name="Liguori R."/>
            <person name="Vitale D."/>
            <person name="Mannhaupt G."/>
            <person name="Haase D."/>
            <person name="Schoof H."/>
            <person name="Rudd S."/>
            <person name="Zaccaria P."/>
            <person name="Mewes H.W."/>
            <person name="Mayer K.F."/>
            <person name="Kaul S."/>
            <person name="Town C.D."/>
            <person name="Koo H.L."/>
            <person name="Tallon L.J."/>
            <person name="Jenkins J."/>
            <person name="Rooney T."/>
            <person name="Rizzo M."/>
            <person name="Walts A."/>
            <person name="Utterback T."/>
            <person name="Fujii C.Y."/>
            <person name="Shea T.P."/>
            <person name="Creasy T.H."/>
            <person name="Haas B."/>
            <person name="Maiti R."/>
            <person name="Wu D."/>
            <person name="Peterson J."/>
            <person name="Van Aken S."/>
            <person name="Pai G."/>
            <person name="Militscher J."/>
            <person name="Sellers P."/>
            <person name="Gill J.E."/>
            <person name="Feldblyum T.V."/>
            <person name="Preuss D."/>
            <person name="Lin X."/>
            <person name="Nierman W.C."/>
            <person name="Salzberg S.L."/>
            <person name="White O."/>
            <person name="Venter J.C."/>
            <person name="Fraser C.M."/>
            <person name="Kaneko T."/>
            <person name="Nakamura Y."/>
            <person name="Sato S."/>
            <person name="Kato T."/>
            <person name="Asamizu E."/>
            <person name="Sasamoto S."/>
            <person name="Kimura T."/>
            <person name="Idesawa K."/>
            <person name="Kawashima K."/>
            <person name="Kishida Y."/>
            <person name="Kiyokawa C."/>
            <person name="Kohara M."/>
            <person name="Matsumoto M."/>
            <person name="Matsuno A."/>
            <person name="Muraki A."/>
            <person name="Nakayama S."/>
            <person name="Nakazaki N."/>
            <person name="Shinpo S."/>
            <person name="Takeuchi C."/>
            <person name="Wada T."/>
            <person name="Watanabe A."/>
            <person name="Yamada M."/>
            <person name="Yasuda M."/>
            <person name="Tabata S."/>
        </authorList>
    </citation>
    <scope>NUCLEOTIDE SEQUENCE [LARGE SCALE GENOMIC DNA]</scope>
    <source>
        <strain>cv. Columbia</strain>
    </source>
</reference>
<proteinExistence type="predicted"/>
<reference evidence="1" key="2">
    <citation type="submission" date="2000-06" db="EMBL/GenBank/DDBJ databases">
        <title>Structural Analysis of Arabidopsis thaliana Chromosome 3. III.</title>
        <authorList>
            <person name="Nakamura Y."/>
        </authorList>
    </citation>
    <scope>NUCLEOTIDE SEQUENCE</scope>
</reference>
<accession>Q9LH12</accession>
<sequence>MSSDNFFTFASFEDIKSGSLDTNICVGTKTYRNVLVYKYYRRNQNDEGPPDNEWNEIFFDIENVEGDKLTCRLLKAYANDFFDNWRHCVDKIIICVMRFAKLKVDQGLASQDGARLYESFIEPSMCRS</sequence>
<protein>
    <submittedName>
        <fullName evidence="1">Uncharacterized protein</fullName>
    </submittedName>
</protein>
<organism evidence="1">
    <name type="scientific">Arabidopsis thaliana</name>
    <name type="common">Mouse-ear cress</name>
    <dbReference type="NCBI Taxonomy" id="3702"/>
    <lineage>
        <taxon>Eukaryota</taxon>
        <taxon>Viridiplantae</taxon>
        <taxon>Streptophyta</taxon>
        <taxon>Embryophyta</taxon>
        <taxon>Tracheophyta</taxon>
        <taxon>Spermatophyta</taxon>
        <taxon>Magnoliopsida</taxon>
        <taxon>eudicotyledons</taxon>
        <taxon>Gunneridae</taxon>
        <taxon>Pentapetalae</taxon>
        <taxon>rosids</taxon>
        <taxon>malvids</taxon>
        <taxon>Brassicales</taxon>
        <taxon>Brassicaceae</taxon>
        <taxon>Camelineae</taxon>
        <taxon>Arabidopsis</taxon>
    </lineage>
</organism>
<dbReference type="AlphaFoldDB" id="Q9LH12"/>
<evidence type="ECO:0000313" key="1">
    <source>
        <dbReference type="EMBL" id="BAA97084.1"/>
    </source>
</evidence>
<dbReference type="EMBL" id="AP002458">
    <property type="protein sequence ID" value="BAA97084.1"/>
    <property type="molecule type" value="Genomic_DNA"/>
</dbReference>
<name>Q9LH12_ARATH</name>